<keyword evidence="1 2" id="KW-0597">Phosphoprotein</keyword>
<name>A0A542ZLV9_9MICO</name>
<sequence>MEWGGPGRSTSARYGYHDAEGSGRILVVDDTDQIRTLIRVNLELEGYEVIEARDGEEALEILDDTSQPLPDVITVDALMPRRDGWWTVSMIRADPRLMDIPIIMVTASVQSHHRAQAEQAGVDGFIAKPFEPDELLALIGILAVGGRV</sequence>
<dbReference type="InterPro" id="IPR001789">
    <property type="entry name" value="Sig_transdc_resp-reg_receiver"/>
</dbReference>
<organism evidence="4 5">
    <name type="scientific">Oryzihumus leptocrescens</name>
    <dbReference type="NCBI Taxonomy" id="297536"/>
    <lineage>
        <taxon>Bacteria</taxon>
        <taxon>Bacillati</taxon>
        <taxon>Actinomycetota</taxon>
        <taxon>Actinomycetes</taxon>
        <taxon>Micrococcales</taxon>
        <taxon>Intrasporangiaceae</taxon>
        <taxon>Oryzihumus</taxon>
    </lineage>
</organism>
<feature type="domain" description="Response regulatory" evidence="3">
    <location>
        <begin position="24"/>
        <end position="143"/>
    </location>
</feature>
<dbReference type="GO" id="GO:0000160">
    <property type="term" value="P:phosphorelay signal transduction system"/>
    <property type="evidence" value="ECO:0007669"/>
    <property type="project" value="InterPro"/>
</dbReference>
<evidence type="ECO:0000313" key="5">
    <source>
        <dbReference type="Proteomes" id="UP000319514"/>
    </source>
</evidence>
<dbReference type="OrthoDB" id="9800897at2"/>
<evidence type="ECO:0000256" key="2">
    <source>
        <dbReference type="PROSITE-ProRule" id="PRU00169"/>
    </source>
</evidence>
<dbReference type="Gene3D" id="3.40.50.2300">
    <property type="match status" value="1"/>
</dbReference>
<dbReference type="PROSITE" id="PS50110">
    <property type="entry name" value="RESPONSE_REGULATORY"/>
    <property type="match status" value="1"/>
</dbReference>
<dbReference type="SMART" id="SM00448">
    <property type="entry name" value="REC"/>
    <property type="match status" value="1"/>
</dbReference>
<feature type="modified residue" description="4-aspartylphosphate" evidence="2">
    <location>
        <position position="76"/>
    </location>
</feature>
<dbReference type="PANTHER" id="PTHR44591:SF18">
    <property type="entry name" value="REGULATORY PROTEIN"/>
    <property type="match status" value="1"/>
</dbReference>
<proteinExistence type="predicted"/>
<comment type="caution">
    <text evidence="4">The sequence shown here is derived from an EMBL/GenBank/DDBJ whole genome shotgun (WGS) entry which is preliminary data.</text>
</comment>
<keyword evidence="5" id="KW-1185">Reference proteome</keyword>
<evidence type="ECO:0000259" key="3">
    <source>
        <dbReference type="PROSITE" id="PS50110"/>
    </source>
</evidence>
<gene>
    <name evidence="4" type="ORF">FB474_2760</name>
</gene>
<dbReference type="SUPFAM" id="SSF52172">
    <property type="entry name" value="CheY-like"/>
    <property type="match status" value="1"/>
</dbReference>
<dbReference type="Pfam" id="PF00072">
    <property type="entry name" value="Response_reg"/>
    <property type="match status" value="1"/>
</dbReference>
<dbReference type="RefSeq" id="WP_141789150.1">
    <property type="nucleotide sequence ID" value="NZ_BAAAKX010000001.1"/>
</dbReference>
<protein>
    <submittedName>
        <fullName evidence="4">Response regulator receiver domain-containing protein</fullName>
    </submittedName>
</protein>
<dbReference type="InterPro" id="IPR050595">
    <property type="entry name" value="Bact_response_regulator"/>
</dbReference>
<evidence type="ECO:0000256" key="1">
    <source>
        <dbReference type="ARBA" id="ARBA00022553"/>
    </source>
</evidence>
<reference evidence="4 5" key="1">
    <citation type="submission" date="2019-06" db="EMBL/GenBank/DDBJ databases">
        <title>Sequencing the genomes of 1000 actinobacteria strains.</title>
        <authorList>
            <person name="Klenk H.-P."/>
        </authorList>
    </citation>
    <scope>NUCLEOTIDE SEQUENCE [LARGE SCALE GENOMIC DNA]</scope>
    <source>
        <strain evidence="4 5">DSM 18082</strain>
    </source>
</reference>
<dbReference type="AlphaFoldDB" id="A0A542ZLV9"/>
<dbReference type="EMBL" id="VFOQ01000001">
    <property type="protein sequence ID" value="TQL61352.1"/>
    <property type="molecule type" value="Genomic_DNA"/>
</dbReference>
<dbReference type="PANTHER" id="PTHR44591">
    <property type="entry name" value="STRESS RESPONSE REGULATOR PROTEIN 1"/>
    <property type="match status" value="1"/>
</dbReference>
<dbReference type="InterPro" id="IPR011006">
    <property type="entry name" value="CheY-like_superfamily"/>
</dbReference>
<dbReference type="Proteomes" id="UP000319514">
    <property type="component" value="Unassembled WGS sequence"/>
</dbReference>
<accession>A0A542ZLV9</accession>
<evidence type="ECO:0000313" key="4">
    <source>
        <dbReference type="EMBL" id="TQL61352.1"/>
    </source>
</evidence>